<dbReference type="Proteomes" id="UP000077315">
    <property type="component" value="Unassembled WGS sequence"/>
</dbReference>
<keyword evidence="1" id="KW-1133">Transmembrane helix</keyword>
<reference evidence="3" key="1">
    <citation type="submission" date="2015-06" db="EMBL/GenBank/DDBJ databases">
        <title>Expansion of signal transduction pathways in fungi by whole-genome duplication.</title>
        <authorList>
            <consortium name="DOE Joint Genome Institute"/>
            <person name="Corrochano L.M."/>
            <person name="Kuo A."/>
            <person name="Marcet-Houben M."/>
            <person name="Polaino S."/>
            <person name="Salamov A."/>
            <person name="Villalobos J.M."/>
            <person name="Alvarez M.I."/>
            <person name="Avalos J."/>
            <person name="Benito E.P."/>
            <person name="Benoit I."/>
            <person name="Burger G."/>
            <person name="Camino L.P."/>
            <person name="Canovas D."/>
            <person name="Cerda-Olmedo E."/>
            <person name="Cheng J.-F."/>
            <person name="Dominguez A."/>
            <person name="Elias M."/>
            <person name="Eslava A.P."/>
            <person name="Glaser F."/>
            <person name="Grimwood J."/>
            <person name="Gutierrez G."/>
            <person name="Heitman J."/>
            <person name="Henrissat B."/>
            <person name="Iturriaga E.A."/>
            <person name="Lang B.F."/>
            <person name="Lavin J.L."/>
            <person name="Lee S."/>
            <person name="Li W."/>
            <person name="Lindquist E."/>
            <person name="Lopez-Garcia S."/>
            <person name="Luque E.M."/>
            <person name="Marcos A.T."/>
            <person name="Martin J."/>
            <person name="McCluskey K."/>
            <person name="Medina H.R."/>
            <person name="Miralles-Duran A."/>
            <person name="Miyazaki A."/>
            <person name="Munoz-Torres E."/>
            <person name="Oguiza J.A."/>
            <person name="Ohm R."/>
            <person name="Olmedo M."/>
            <person name="Orejas M."/>
            <person name="Ortiz-Castellanos L."/>
            <person name="Pisabarro A.G."/>
            <person name="Rodriguez-Romero J."/>
            <person name="Ruiz-Herrera J."/>
            <person name="Ruiz-Vazquez R."/>
            <person name="Sanz C."/>
            <person name="Schackwitz W."/>
            <person name="Schmutz J."/>
            <person name="Shahriari M."/>
            <person name="Shelest E."/>
            <person name="Silva-Franco F."/>
            <person name="Soanes D."/>
            <person name="Syed K."/>
            <person name="Tagua V.G."/>
            <person name="Talbot N.J."/>
            <person name="Thon M."/>
            <person name="De vries R.P."/>
            <person name="Wiebenga A."/>
            <person name="Yadav J.S."/>
            <person name="Braun E.L."/>
            <person name="Baker S."/>
            <person name="Garre V."/>
            <person name="Horwitz B."/>
            <person name="Torres-Martinez S."/>
            <person name="Idnurm A."/>
            <person name="Herrera-Estrella A."/>
            <person name="Gabaldon T."/>
            <person name="Grigoriev I.V."/>
        </authorList>
    </citation>
    <scope>NUCLEOTIDE SEQUENCE [LARGE SCALE GENOMIC DNA]</scope>
    <source>
        <strain evidence="3">NRRL 1555(-)</strain>
    </source>
</reference>
<evidence type="ECO:0000313" key="2">
    <source>
        <dbReference type="EMBL" id="OAD69019.1"/>
    </source>
</evidence>
<evidence type="ECO:0000256" key="1">
    <source>
        <dbReference type="SAM" id="Phobius"/>
    </source>
</evidence>
<name>A0A167KW21_PHYB8</name>
<feature type="transmembrane region" description="Helical" evidence="1">
    <location>
        <begin position="46"/>
        <end position="69"/>
    </location>
</feature>
<dbReference type="AlphaFoldDB" id="A0A167KW21"/>
<keyword evidence="1" id="KW-0472">Membrane</keyword>
<organism evidence="2 3">
    <name type="scientific">Phycomyces blakesleeanus (strain ATCC 8743b / DSM 1359 / FGSC 10004 / NBRC 33097 / NRRL 1555)</name>
    <dbReference type="NCBI Taxonomy" id="763407"/>
    <lineage>
        <taxon>Eukaryota</taxon>
        <taxon>Fungi</taxon>
        <taxon>Fungi incertae sedis</taxon>
        <taxon>Mucoromycota</taxon>
        <taxon>Mucoromycotina</taxon>
        <taxon>Mucoromycetes</taxon>
        <taxon>Mucorales</taxon>
        <taxon>Phycomycetaceae</taxon>
        <taxon>Phycomyces</taxon>
    </lineage>
</organism>
<protein>
    <submittedName>
        <fullName evidence="2">Uncharacterized protein</fullName>
    </submittedName>
</protein>
<sequence length="119" mass="13670">MCSGKTKIVKRVSVTHVCHAIYIHKGNEVQTVYFIIDTLETLTRDVIYALGVCMIVYIYPLSISGIYFIMKPNFIGRRWNLLIQSILFASDNHDNDNDNYNYNAKLSKVGYSDILKTQV</sequence>
<dbReference type="EMBL" id="KV440993">
    <property type="protein sequence ID" value="OAD69019.1"/>
    <property type="molecule type" value="Genomic_DNA"/>
</dbReference>
<dbReference type="InParanoid" id="A0A167KW21"/>
<evidence type="ECO:0000313" key="3">
    <source>
        <dbReference type="Proteomes" id="UP000077315"/>
    </source>
</evidence>
<dbReference type="RefSeq" id="XP_018287059.1">
    <property type="nucleotide sequence ID" value="XM_018436884.1"/>
</dbReference>
<keyword evidence="1" id="KW-0812">Transmembrane</keyword>
<keyword evidence="3" id="KW-1185">Reference proteome</keyword>
<dbReference type="VEuPathDB" id="FungiDB:PHYBLDRAFT_172854"/>
<dbReference type="GeneID" id="28997790"/>
<gene>
    <name evidence="2" type="ORF">PHYBLDRAFT_172854</name>
</gene>
<proteinExistence type="predicted"/>
<accession>A0A167KW21</accession>